<dbReference type="InterPro" id="IPR018821">
    <property type="entry name" value="DUF294_put_nucleoTrafse_sb-bd"/>
</dbReference>
<dbReference type="Pfam" id="PF00027">
    <property type="entry name" value="cNMP_binding"/>
    <property type="match status" value="1"/>
</dbReference>
<dbReference type="Proteomes" id="UP000005778">
    <property type="component" value="Chromosome"/>
</dbReference>
<reference evidence="5 6" key="1">
    <citation type="submission" date="2011-09" db="EMBL/GenBank/DDBJ databases">
        <authorList>
            <consortium name="US DOE Joint Genome Institute (JGI-PGF)"/>
            <person name="Lucas S."/>
            <person name="Han J."/>
            <person name="Lapidus A."/>
            <person name="Cheng J.-F."/>
            <person name="Goodwin L."/>
            <person name="Pitluck S."/>
            <person name="Peters L."/>
            <person name="Land M.L."/>
            <person name="Hauser L."/>
            <person name="Orellana R."/>
            <person name="Lovley D."/>
            <person name="Woyke T.J."/>
        </authorList>
    </citation>
    <scope>NUCLEOTIDE SEQUENCE [LARGE SCALE GENOMIC DNA]</scope>
    <source>
        <strain evidence="5 6">2ac9</strain>
    </source>
</reference>
<evidence type="ECO:0000313" key="5">
    <source>
        <dbReference type="EMBL" id="EIM63790.1"/>
    </source>
</evidence>
<feature type="domain" description="CBS" evidence="4">
    <location>
        <begin position="232"/>
        <end position="289"/>
    </location>
</feature>
<dbReference type="SMART" id="SM00116">
    <property type="entry name" value="CBS"/>
    <property type="match status" value="2"/>
</dbReference>
<reference evidence="5 6" key="2">
    <citation type="submission" date="2012-02" db="EMBL/GenBank/DDBJ databases">
        <title>Improved High-Quality Draft sequence of Desulfobacter postgatei 2ac9.</title>
        <authorList>
            <consortium name="US DOE Joint Genome Institute"/>
            <person name="Lucas S."/>
            <person name="Han J."/>
            <person name="Lapidus A."/>
            <person name="Cheng J.-F."/>
            <person name="Goodwin L."/>
            <person name="Pitluck S."/>
            <person name="Peters L."/>
            <person name="Ovchinnikova G."/>
            <person name="Held B."/>
            <person name="Detter J.C."/>
            <person name="Han C."/>
            <person name="Tapia R."/>
            <person name="Land M."/>
            <person name="Hauser L."/>
            <person name="Kyrpides N."/>
            <person name="Ivanova N."/>
            <person name="Pagani I."/>
            <person name="Orellana R."/>
            <person name="Lovley D."/>
            <person name="Woyke T."/>
        </authorList>
    </citation>
    <scope>NUCLEOTIDE SEQUENCE [LARGE SCALE GENOMIC DNA]</scope>
    <source>
        <strain evidence="5 6">2ac9</strain>
    </source>
</reference>
<dbReference type="Pfam" id="PF00571">
    <property type="entry name" value="CBS"/>
    <property type="match status" value="2"/>
</dbReference>
<dbReference type="RefSeq" id="WP_004073084.1">
    <property type="nucleotide sequence ID" value="NZ_CM001488.1"/>
</dbReference>
<evidence type="ECO:0000256" key="1">
    <source>
        <dbReference type="ARBA" id="ARBA00022737"/>
    </source>
</evidence>
<dbReference type="eggNOG" id="COG2905">
    <property type="taxonomic scope" value="Bacteria"/>
</dbReference>
<protein>
    <submittedName>
        <fullName evidence="5">Putative signal-transduction protein containing cAMP-binding and CBS domains</fullName>
    </submittedName>
</protein>
<dbReference type="AlphaFoldDB" id="I5B2S7"/>
<dbReference type="SUPFAM" id="SSF51206">
    <property type="entry name" value="cAMP-binding domain-like"/>
    <property type="match status" value="1"/>
</dbReference>
<sequence>MNIELQEIRSFLANNHPFDLLSEKTLSDLSEKLQIRNFSRNSEIPDTGTLFDHLYLIRTGKVELNTAEGELQARLGENDMFGYRSSHVGSRDKLKAFAMEETLVYQLCAADLYRICDQNAQLNCFFDTSDEVQSRRQREAISLFSQSDQTQLNLMLTPVMELLSRNLVKVPVTATIQETAQVMSQNRVSSILIYHEPERREQKLIGIVTDRDLRNRVIAKGLDLNDRVSEIMTENPATINSSDFAFKAQLQMARYNVHHIPVMANNRLAGMITTTDLTRRQHTCPTVDIVGDIYKHTDIDSIKEVTAKIPELLINLVDSGATAMSVGRLITSITDAVTIRLLQLAEKRLGPAPVAYAWVAAGSQAREEQIAKTDQDNMLILADDYIPREHSKYFRLLARHVCDGLNDCGYIYCPGDMMATNYDWRQPLTVWKKNFNQWIDRPEPEALMLTSVFFDLRCIYGNHSLFQDLRDHVLGKTRDNHIFLAHMTRNALSSQPPLGFFRNFILIKGGEHDHTFDIKLNGIVPIVDFVRVYALAQCSSAINTLDRIDLMESSNAISIESAGDLHDALEFISNLRIQHQARQVKAGKEMDNFVSPDNLSHVDRNRLKEAFLVIRNMQSVMKYRYQR</sequence>
<dbReference type="Gene3D" id="3.10.580.10">
    <property type="entry name" value="CBS-domain"/>
    <property type="match status" value="1"/>
</dbReference>
<dbReference type="CDD" id="cd00038">
    <property type="entry name" value="CAP_ED"/>
    <property type="match status" value="1"/>
</dbReference>
<dbReference type="InterPro" id="IPR005105">
    <property type="entry name" value="GlnD_Uridyltrans_N"/>
</dbReference>
<dbReference type="CDD" id="cd04587">
    <property type="entry name" value="CBS_pair_CAP-ED_NT_Pol-beta-like_DUF294_assoc"/>
    <property type="match status" value="1"/>
</dbReference>
<dbReference type="InterPro" id="IPR000595">
    <property type="entry name" value="cNMP-bd_dom"/>
</dbReference>
<dbReference type="PANTHER" id="PTHR48108">
    <property type="entry name" value="CBS DOMAIN-CONTAINING PROTEIN CBSX2, CHLOROPLASTIC"/>
    <property type="match status" value="1"/>
</dbReference>
<evidence type="ECO:0000256" key="2">
    <source>
        <dbReference type="PROSITE-ProRule" id="PRU00703"/>
    </source>
</evidence>
<dbReference type="Gene3D" id="2.60.120.10">
    <property type="entry name" value="Jelly Rolls"/>
    <property type="match status" value="1"/>
</dbReference>
<feature type="domain" description="CBS" evidence="4">
    <location>
        <begin position="163"/>
        <end position="224"/>
    </location>
</feature>
<gene>
    <name evidence="5" type="ORF">DespoDRAFT_01880</name>
</gene>
<dbReference type="OrthoDB" id="9808528at2"/>
<dbReference type="PANTHER" id="PTHR48108:SF31">
    <property type="entry name" value="CBS DOMAIN AND CYCLIC NUCLEOTIDE-REGULATED NUCLEOTIDYLTRANSFERASE"/>
    <property type="match status" value="1"/>
</dbReference>
<dbReference type="InterPro" id="IPR018490">
    <property type="entry name" value="cNMP-bd_dom_sf"/>
</dbReference>
<dbReference type="Pfam" id="PF03445">
    <property type="entry name" value="DUF294"/>
    <property type="match status" value="1"/>
</dbReference>
<keyword evidence="6" id="KW-1185">Reference proteome</keyword>
<proteinExistence type="predicted"/>
<name>I5B2S7_9BACT</name>
<dbReference type="InterPro" id="IPR014710">
    <property type="entry name" value="RmlC-like_jellyroll"/>
</dbReference>
<evidence type="ECO:0000313" key="6">
    <source>
        <dbReference type="Proteomes" id="UP000005778"/>
    </source>
</evidence>
<dbReference type="InterPro" id="IPR000644">
    <property type="entry name" value="CBS_dom"/>
</dbReference>
<dbReference type="EMBL" id="CM001488">
    <property type="protein sequence ID" value="EIM63790.1"/>
    <property type="molecule type" value="Genomic_DNA"/>
</dbReference>
<dbReference type="PROSITE" id="PS50042">
    <property type="entry name" value="CNMP_BINDING_3"/>
    <property type="match status" value="1"/>
</dbReference>
<keyword evidence="1" id="KW-0677">Repeat</keyword>
<evidence type="ECO:0000259" key="3">
    <source>
        <dbReference type="PROSITE" id="PS50042"/>
    </source>
</evidence>
<feature type="domain" description="Cyclic nucleotide-binding" evidence="3">
    <location>
        <begin position="17"/>
        <end position="82"/>
    </location>
</feature>
<dbReference type="STRING" id="879212.DespoDRAFT_01880"/>
<dbReference type="InterPro" id="IPR046342">
    <property type="entry name" value="CBS_dom_sf"/>
</dbReference>
<keyword evidence="2" id="KW-0129">CBS domain</keyword>
<dbReference type="Pfam" id="PF10335">
    <property type="entry name" value="DUF294_C"/>
    <property type="match status" value="1"/>
</dbReference>
<dbReference type="SUPFAM" id="SSF54631">
    <property type="entry name" value="CBS-domain pair"/>
    <property type="match status" value="1"/>
</dbReference>
<dbReference type="PROSITE" id="PS51371">
    <property type="entry name" value="CBS"/>
    <property type="match status" value="2"/>
</dbReference>
<dbReference type="InterPro" id="IPR051462">
    <property type="entry name" value="CBS_domain-containing"/>
</dbReference>
<dbReference type="HOGENOM" id="CLU_027866_1_0_7"/>
<evidence type="ECO:0000259" key="4">
    <source>
        <dbReference type="PROSITE" id="PS51371"/>
    </source>
</evidence>
<dbReference type="GO" id="GO:0008773">
    <property type="term" value="F:[protein-PII] uridylyltransferase activity"/>
    <property type="evidence" value="ECO:0007669"/>
    <property type="project" value="InterPro"/>
</dbReference>
<dbReference type="CDD" id="cd05401">
    <property type="entry name" value="NT_GlnE_GlnD_like"/>
    <property type="match status" value="1"/>
</dbReference>
<organism evidence="5 6">
    <name type="scientific">Desulfobacter postgatei 2ac9</name>
    <dbReference type="NCBI Taxonomy" id="879212"/>
    <lineage>
        <taxon>Bacteria</taxon>
        <taxon>Pseudomonadati</taxon>
        <taxon>Thermodesulfobacteriota</taxon>
        <taxon>Desulfobacteria</taxon>
        <taxon>Desulfobacterales</taxon>
        <taxon>Desulfobacteraceae</taxon>
        <taxon>Desulfobacter</taxon>
    </lineage>
</organism>
<accession>I5B2S7</accession>